<dbReference type="EMBL" id="JBHSKY010000003">
    <property type="protein sequence ID" value="MFC5277831.1"/>
    <property type="molecule type" value="Genomic_DNA"/>
</dbReference>
<organism evidence="2 3">
    <name type="scientific">Halorubrum rubrum</name>
    <dbReference type="NCBI Taxonomy" id="1126240"/>
    <lineage>
        <taxon>Archaea</taxon>
        <taxon>Methanobacteriati</taxon>
        <taxon>Methanobacteriota</taxon>
        <taxon>Stenosarchaea group</taxon>
        <taxon>Halobacteria</taxon>
        <taxon>Halobacteriales</taxon>
        <taxon>Haloferacaceae</taxon>
        <taxon>Halorubrum</taxon>
    </lineage>
</organism>
<dbReference type="Proteomes" id="UP001596118">
    <property type="component" value="Unassembled WGS sequence"/>
</dbReference>
<dbReference type="AlphaFoldDB" id="A0ABD5QZ47"/>
<evidence type="ECO:0000259" key="1">
    <source>
        <dbReference type="Pfam" id="PF18545"/>
    </source>
</evidence>
<proteinExistence type="predicted"/>
<feature type="domain" description="Halobacterial output" evidence="1">
    <location>
        <begin position="27"/>
        <end position="94"/>
    </location>
</feature>
<dbReference type="Pfam" id="PF18545">
    <property type="entry name" value="HalOD1"/>
    <property type="match status" value="1"/>
</dbReference>
<reference evidence="2 3" key="1">
    <citation type="journal article" date="2019" name="Int. J. Syst. Evol. Microbiol.">
        <title>The Global Catalogue of Microorganisms (GCM) 10K type strain sequencing project: providing services to taxonomists for standard genome sequencing and annotation.</title>
        <authorList>
            <consortium name="The Broad Institute Genomics Platform"/>
            <consortium name="The Broad Institute Genome Sequencing Center for Infectious Disease"/>
            <person name="Wu L."/>
            <person name="Ma J."/>
        </authorList>
    </citation>
    <scope>NUCLEOTIDE SEQUENCE [LARGE SCALE GENOMIC DNA]</scope>
    <source>
        <strain evidence="2 3">CGMCC 1.12124</strain>
    </source>
</reference>
<dbReference type="InterPro" id="IPR040624">
    <property type="entry name" value="HalOD1"/>
</dbReference>
<evidence type="ECO:0000313" key="3">
    <source>
        <dbReference type="Proteomes" id="UP001596118"/>
    </source>
</evidence>
<keyword evidence="3" id="KW-1185">Reference proteome</keyword>
<comment type="caution">
    <text evidence="2">The sequence shown here is derived from an EMBL/GenBank/DDBJ whole genome shotgun (WGS) entry which is preliminary data.</text>
</comment>
<protein>
    <submittedName>
        <fullName evidence="2">HalOD1 output domain-containing protein</fullName>
    </submittedName>
</protein>
<evidence type="ECO:0000313" key="2">
    <source>
        <dbReference type="EMBL" id="MFC5277831.1"/>
    </source>
</evidence>
<gene>
    <name evidence="2" type="ORF">ACFPM1_03480</name>
</gene>
<accession>A0ABD5QZ47</accession>
<sequence>MEHTSIHTDCQRAISSDHTTVFEQSEDASVCVAVVEAVSTVTDTDPMRLDPLYDAVDSDALERLIESGAADTETTFAYEGCRITVSGNGGVVVTHPI</sequence>
<dbReference type="RefSeq" id="WP_256412348.1">
    <property type="nucleotide sequence ID" value="NZ_JANHDM010000009.1"/>
</dbReference>
<name>A0ABD5QZ47_9EURY</name>